<proteinExistence type="inferred from homology"/>
<keyword evidence="4 8" id="KW-0479">Metal-binding</keyword>
<dbReference type="SUPFAM" id="SSF51338">
    <property type="entry name" value="Composite domain of metallo-dependent hydrolases"/>
    <property type="match status" value="1"/>
</dbReference>
<dbReference type="PANTHER" id="PTHR11271">
    <property type="entry name" value="GUANINE DEAMINASE"/>
    <property type="match status" value="1"/>
</dbReference>
<dbReference type="Pfam" id="PF01979">
    <property type="entry name" value="Amidohydro_1"/>
    <property type="match status" value="1"/>
</dbReference>
<dbReference type="Proteomes" id="UP001161409">
    <property type="component" value="Unassembled WGS sequence"/>
</dbReference>
<keyword evidence="11" id="KW-1185">Reference proteome</keyword>
<dbReference type="NCBIfam" id="NF006679">
    <property type="entry name" value="PRK09228.1"/>
    <property type="match status" value="1"/>
</dbReference>
<keyword evidence="5 8" id="KW-0378">Hydrolase</keyword>
<gene>
    <name evidence="10" type="ORF">GCM10007924_06210</name>
</gene>
<dbReference type="PANTHER" id="PTHR11271:SF6">
    <property type="entry name" value="GUANINE DEAMINASE"/>
    <property type="match status" value="1"/>
</dbReference>
<evidence type="ECO:0000256" key="6">
    <source>
        <dbReference type="ARBA" id="ARBA00022833"/>
    </source>
</evidence>
<dbReference type="RefSeq" id="WP_169559402.1">
    <property type="nucleotide sequence ID" value="NZ_BSNF01000001.1"/>
</dbReference>
<evidence type="ECO:0000256" key="7">
    <source>
        <dbReference type="NCBIfam" id="TIGR02967"/>
    </source>
</evidence>
<evidence type="ECO:0000256" key="1">
    <source>
        <dbReference type="ARBA" id="ARBA00004984"/>
    </source>
</evidence>
<evidence type="ECO:0000313" key="11">
    <source>
        <dbReference type="Proteomes" id="UP001161409"/>
    </source>
</evidence>
<dbReference type="InterPro" id="IPR051607">
    <property type="entry name" value="Metallo-dep_hydrolases"/>
</dbReference>
<evidence type="ECO:0000256" key="5">
    <source>
        <dbReference type="ARBA" id="ARBA00022801"/>
    </source>
</evidence>
<reference evidence="10" key="2">
    <citation type="submission" date="2023-01" db="EMBL/GenBank/DDBJ databases">
        <title>Draft genome sequence of Sneathiella chinensis strain NBRC 103408.</title>
        <authorList>
            <person name="Sun Q."/>
            <person name="Mori K."/>
        </authorList>
    </citation>
    <scope>NUCLEOTIDE SEQUENCE</scope>
    <source>
        <strain evidence="10">NBRC 103408</strain>
    </source>
</reference>
<protein>
    <recommendedName>
        <fullName evidence="3 7">Guanine deaminase</fullName>
        <shortName evidence="8">Guanase</shortName>
        <ecNumber evidence="3 7">3.5.4.3</ecNumber>
    </recommendedName>
    <alternativeName>
        <fullName evidence="8">Guanine aminohydrolase</fullName>
    </alternativeName>
</protein>
<evidence type="ECO:0000256" key="8">
    <source>
        <dbReference type="RuleBase" id="RU366009"/>
    </source>
</evidence>
<evidence type="ECO:0000313" key="10">
    <source>
        <dbReference type="EMBL" id="GLQ05400.1"/>
    </source>
</evidence>
<evidence type="ECO:0000256" key="2">
    <source>
        <dbReference type="ARBA" id="ARBA00006745"/>
    </source>
</evidence>
<organism evidence="10 11">
    <name type="scientific">Sneathiella chinensis</name>
    <dbReference type="NCBI Taxonomy" id="349750"/>
    <lineage>
        <taxon>Bacteria</taxon>
        <taxon>Pseudomonadati</taxon>
        <taxon>Pseudomonadota</taxon>
        <taxon>Alphaproteobacteria</taxon>
        <taxon>Sneathiellales</taxon>
        <taxon>Sneathiellaceae</taxon>
        <taxon>Sneathiella</taxon>
    </lineage>
</organism>
<sequence>MKTAIRGSIVSFRDDPFLVGEEDFLYYEQDGLVVMEAGKITAVGPADRLLPTLGDDVPVTRYGDGLILPGFIDCHVHYPQTQIIGAYGKQLIDWLNKYTFVAEQNFSDRDHASLAAHLFLKEALASGTTTASVFCTVDPVSVDAFFEQSVRAGMRNIAGKVLMDRHAPAALLDTAQTGYDQTKALIEKWHGKGRSLYSVTPRFAPTSTPEQMEMTGAVWKEHPGTYLQSHISENLKEIEWVKELYPDQQGYLDVYEAFGQLGPRAIYGHGVHLKERECQRLHETGTALAHCPTSNMFLGSGLFRVRNAAKAARPVRVGLATDLGAGTSFSMLRTMGEAYKVAQLGGASLNAFEAFYLATRGAAKALYLEDTIGSIAPGMEADMVVLDLKATELLRYRLQGVNSLEEQLFVLMTLADSEIVRATYVAGEVAASRNSESGRVSFSKL</sequence>
<comment type="caution">
    <text evidence="10">The sequence shown here is derived from an EMBL/GenBank/DDBJ whole genome shotgun (WGS) entry which is preliminary data.</text>
</comment>
<evidence type="ECO:0000259" key="9">
    <source>
        <dbReference type="Pfam" id="PF01979"/>
    </source>
</evidence>
<dbReference type="InterPro" id="IPR014311">
    <property type="entry name" value="Guanine_deaminase"/>
</dbReference>
<dbReference type="Gene3D" id="2.30.40.10">
    <property type="entry name" value="Urease, subunit C, domain 1"/>
    <property type="match status" value="1"/>
</dbReference>
<reference evidence="10" key="1">
    <citation type="journal article" date="2014" name="Int. J. Syst. Evol. Microbiol.">
        <title>Complete genome of a new Firmicutes species belonging to the dominant human colonic microbiota ('Ruminococcus bicirculans') reveals two chromosomes and a selective capacity to utilize plant glucans.</title>
        <authorList>
            <consortium name="NISC Comparative Sequencing Program"/>
            <person name="Wegmann U."/>
            <person name="Louis P."/>
            <person name="Goesmann A."/>
            <person name="Henrissat B."/>
            <person name="Duncan S.H."/>
            <person name="Flint H.J."/>
        </authorList>
    </citation>
    <scope>NUCLEOTIDE SEQUENCE</scope>
    <source>
        <strain evidence="10">NBRC 103408</strain>
    </source>
</reference>
<dbReference type="SUPFAM" id="SSF51556">
    <property type="entry name" value="Metallo-dependent hydrolases"/>
    <property type="match status" value="1"/>
</dbReference>
<comment type="catalytic activity">
    <reaction evidence="8">
        <text>guanine + H2O + H(+) = xanthine + NH4(+)</text>
        <dbReference type="Rhea" id="RHEA:14665"/>
        <dbReference type="ChEBI" id="CHEBI:15377"/>
        <dbReference type="ChEBI" id="CHEBI:15378"/>
        <dbReference type="ChEBI" id="CHEBI:16235"/>
        <dbReference type="ChEBI" id="CHEBI:17712"/>
        <dbReference type="ChEBI" id="CHEBI:28938"/>
        <dbReference type="EC" id="3.5.4.3"/>
    </reaction>
</comment>
<name>A0ABQ5TZU8_9PROT</name>
<feature type="domain" description="Amidohydrolase-related" evidence="9">
    <location>
        <begin position="67"/>
        <end position="429"/>
    </location>
</feature>
<evidence type="ECO:0000256" key="4">
    <source>
        <dbReference type="ARBA" id="ARBA00022723"/>
    </source>
</evidence>
<dbReference type="NCBIfam" id="TIGR02967">
    <property type="entry name" value="guan_deamin"/>
    <property type="match status" value="1"/>
</dbReference>
<dbReference type="InterPro" id="IPR032466">
    <property type="entry name" value="Metal_Hydrolase"/>
</dbReference>
<evidence type="ECO:0000256" key="3">
    <source>
        <dbReference type="ARBA" id="ARBA00012781"/>
    </source>
</evidence>
<comment type="function">
    <text evidence="8">Catalyzes the hydrolytic deamination of guanine, producing xanthine and ammonia.</text>
</comment>
<dbReference type="InterPro" id="IPR006680">
    <property type="entry name" value="Amidohydro-rel"/>
</dbReference>
<dbReference type="EMBL" id="BSNF01000001">
    <property type="protein sequence ID" value="GLQ05400.1"/>
    <property type="molecule type" value="Genomic_DNA"/>
</dbReference>
<dbReference type="EC" id="3.5.4.3" evidence="3 7"/>
<dbReference type="Gene3D" id="3.20.20.140">
    <property type="entry name" value="Metal-dependent hydrolases"/>
    <property type="match status" value="1"/>
</dbReference>
<dbReference type="InterPro" id="IPR011059">
    <property type="entry name" value="Metal-dep_hydrolase_composite"/>
</dbReference>
<comment type="cofactor">
    <cofactor evidence="8">
        <name>Zn(2+)</name>
        <dbReference type="ChEBI" id="CHEBI:29105"/>
    </cofactor>
    <text evidence="8">Binds 1 zinc ion per subunit.</text>
</comment>
<accession>A0ABQ5TZU8</accession>
<dbReference type="CDD" id="cd01303">
    <property type="entry name" value="GDEase"/>
    <property type="match status" value="1"/>
</dbReference>
<comment type="similarity">
    <text evidence="2 8">Belongs to the metallo-dependent hydrolases superfamily. ATZ/TRZ family.</text>
</comment>
<keyword evidence="6 8" id="KW-0862">Zinc</keyword>
<comment type="pathway">
    <text evidence="1 8">Purine metabolism; guanine degradation; xanthine from guanine: step 1/1.</text>
</comment>